<protein>
    <recommendedName>
        <fullName evidence="4">DUF4019 domain-containing protein</fullName>
    </recommendedName>
</protein>
<dbReference type="Proteomes" id="UP001549320">
    <property type="component" value="Unassembled WGS sequence"/>
</dbReference>
<gene>
    <name evidence="2" type="ORF">ABIE13_001213</name>
</gene>
<evidence type="ECO:0000313" key="3">
    <source>
        <dbReference type="Proteomes" id="UP001549320"/>
    </source>
</evidence>
<dbReference type="RefSeq" id="WP_354441997.1">
    <property type="nucleotide sequence ID" value="NZ_JBEPSH010000002.1"/>
</dbReference>
<evidence type="ECO:0008006" key="4">
    <source>
        <dbReference type="Google" id="ProtNLM"/>
    </source>
</evidence>
<dbReference type="InterPro" id="IPR025091">
    <property type="entry name" value="DUF4019"/>
</dbReference>
<feature type="signal peptide" evidence="1">
    <location>
        <begin position="1"/>
        <end position="29"/>
    </location>
</feature>
<proteinExistence type="predicted"/>
<organism evidence="2 3">
    <name type="scientific">Ottowia thiooxydans</name>
    <dbReference type="NCBI Taxonomy" id="219182"/>
    <lineage>
        <taxon>Bacteria</taxon>
        <taxon>Pseudomonadati</taxon>
        <taxon>Pseudomonadota</taxon>
        <taxon>Betaproteobacteria</taxon>
        <taxon>Burkholderiales</taxon>
        <taxon>Comamonadaceae</taxon>
        <taxon>Ottowia</taxon>
    </lineage>
</organism>
<evidence type="ECO:0000313" key="2">
    <source>
        <dbReference type="EMBL" id="MET4576113.1"/>
    </source>
</evidence>
<keyword evidence="1" id="KW-0732">Signal</keyword>
<comment type="caution">
    <text evidence="2">The sequence shown here is derived from an EMBL/GenBank/DDBJ whole genome shotgun (WGS) entry which is preliminary data.</text>
</comment>
<sequence>MKFISLITRRTAGTAAFAISLCLQSQAMAAGSPAPSQSADDLITAAQAVLSRIDAKQETSLWQTAAPFMKALINQSEFQTQTREARAALGEVTERRWASVTRLIYPADSKTPPPGLYANVDFASIQKDGKTSFEMVSFRFNEQGHWELTGYRPRQSQ</sequence>
<reference evidence="2 3" key="1">
    <citation type="submission" date="2024-06" db="EMBL/GenBank/DDBJ databases">
        <title>Sorghum-associated microbial communities from plants grown in Nebraska, USA.</title>
        <authorList>
            <person name="Schachtman D."/>
        </authorList>
    </citation>
    <scope>NUCLEOTIDE SEQUENCE [LARGE SCALE GENOMIC DNA]</scope>
    <source>
        <strain evidence="2 3">2709</strain>
    </source>
</reference>
<dbReference type="Pfam" id="PF13211">
    <property type="entry name" value="DUF4019"/>
    <property type="match status" value="1"/>
</dbReference>
<keyword evidence="3" id="KW-1185">Reference proteome</keyword>
<accession>A0ABV2Q508</accession>
<evidence type="ECO:0000256" key="1">
    <source>
        <dbReference type="SAM" id="SignalP"/>
    </source>
</evidence>
<name>A0ABV2Q508_9BURK</name>
<feature type="chain" id="PRO_5046161066" description="DUF4019 domain-containing protein" evidence="1">
    <location>
        <begin position="30"/>
        <end position="157"/>
    </location>
</feature>
<dbReference type="EMBL" id="JBEPSH010000002">
    <property type="protein sequence ID" value="MET4576113.1"/>
    <property type="molecule type" value="Genomic_DNA"/>
</dbReference>